<gene>
    <name evidence="1" type="ORF">VL15_07300</name>
</gene>
<organism evidence="1 2">
    <name type="scientific">Burkholderia cepacia</name>
    <name type="common">Pseudomonas cepacia</name>
    <dbReference type="NCBI Taxonomy" id="292"/>
    <lineage>
        <taxon>Bacteria</taxon>
        <taxon>Pseudomonadati</taxon>
        <taxon>Pseudomonadota</taxon>
        <taxon>Betaproteobacteria</taxon>
        <taxon>Burkholderiales</taxon>
        <taxon>Burkholderiaceae</taxon>
        <taxon>Burkholderia</taxon>
        <taxon>Burkholderia cepacia complex</taxon>
    </lineage>
</organism>
<sequence length="135" mass="15094">MLILIRLGMRVHSKNIDYNQGVGGIGIEIDSTSLSLRVRLQIPAKRRAIRSEPVIVQSCLSVEPMTGPTKVIFQGALIRHANRPIRIDLLCSPDLLTLLILDPLRQASLIMKYEIGSPCVSRCVCIIIIDEHERE</sequence>
<dbReference type="EMBL" id="LDWR01000012">
    <property type="protein sequence ID" value="KML60908.1"/>
    <property type="molecule type" value="Genomic_DNA"/>
</dbReference>
<protein>
    <submittedName>
        <fullName evidence="1">Uncharacterized protein</fullName>
    </submittedName>
</protein>
<comment type="caution">
    <text evidence="1">The sequence shown here is derived from an EMBL/GenBank/DDBJ whole genome shotgun (WGS) entry which is preliminary data.</text>
</comment>
<accession>A0A0J5XAH0</accession>
<dbReference type="Proteomes" id="UP000036338">
    <property type="component" value="Unassembled WGS sequence"/>
</dbReference>
<name>A0A0J5XAH0_BURCE</name>
<dbReference type="AlphaFoldDB" id="A0A0J5XAH0"/>
<evidence type="ECO:0000313" key="2">
    <source>
        <dbReference type="Proteomes" id="UP000036338"/>
    </source>
</evidence>
<proteinExistence type="predicted"/>
<evidence type="ECO:0000313" key="1">
    <source>
        <dbReference type="EMBL" id="KML60908.1"/>
    </source>
</evidence>
<reference evidence="1 2" key="1">
    <citation type="submission" date="2015-05" db="EMBL/GenBank/DDBJ databases">
        <title>Draft genome of Burkholderia cepacia LK29.</title>
        <authorList>
            <person name="Chan X.Y."/>
        </authorList>
    </citation>
    <scope>NUCLEOTIDE SEQUENCE [LARGE SCALE GENOMIC DNA]</scope>
    <source>
        <strain evidence="1 2">LK29</strain>
    </source>
</reference>